<dbReference type="STRING" id="1462526.BN990_01669"/>
<dbReference type="Proteomes" id="UP000028875">
    <property type="component" value="Unassembled WGS sequence"/>
</dbReference>
<organism evidence="2 3">
    <name type="scientific">Virgibacillus massiliensis</name>
    <dbReference type="NCBI Taxonomy" id="1462526"/>
    <lineage>
        <taxon>Bacteria</taxon>
        <taxon>Bacillati</taxon>
        <taxon>Bacillota</taxon>
        <taxon>Bacilli</taxon>
        <taxon>Bacillales</taxon>
        <taxon>Bacillaceae</taxon>
        <taxon>Virgibacillus</taxon>
    </lineage>
</organism>
<dbReference type="EMBL" id="CCDP010000001">
    <property type="protein sequence ID" value="CDQ39372.1"/>
    <property type="molecule type" value="Genomic_DNA"/>
</dbReference>
<evidence type="ECO:0000313" key="2">
    <source>
        <dbReference type="EMBL" id="CDQ39372.1"/>
    </source>
</evidence>
<evidence type="ECO:0000313" key="3">
    <source>
        <dbReference type="Proteomes" id="UP000028875"/>
    </source>
</evidence>
<reference evidence="2 3" key="1">
    <citation type="submission" date="2014-03" db="EMBL/GenBank/DDBJ databases">
        <authorList>
            <person name="Urmite Genomes U."/>
        </authorList>
    </citation>
    <scope>NUCLEOTIDE SEQUENCE [LARGE SCALE GENOMIC DNA]</scope>
    <source>
        <strain evidence="2 3">Vm-5</strain>
    </source>
</reference>
<protein>
    <submittedName>
        <fullName evidence="2">Uncharacterized protein</fullName>
    </submittedName>
</protein>
<gene>
    <name evidence="2" type="ORF">BN990_01669</name>
</gene>
<comment type="caution">
    <text evidence="2">The sequence shown here is derived from an EMBL/GenBank/DDBJ whole genome shotgun (WGS) entry which is preliminary data.</text>
</comment>
<feature type="region of interest" description="Disordered" evidence="1">
    <location>
        <begin position="1"/>
        <end position="30"/>
    </location>
</feature>
<reference evidence="3" key="2">
    <citation type="submission" date="2014-05" db="EMBL/GenBank/DDBJ databases">
        <title>Draft genome sequence of Virgibacillus massiliensis Vm-5.</title>
        <authorList>
            <person name="Khelaifia S."/>
            <person name="Croce O."/>
            <person name="Lagier J.C."/>
            <person name="Raoult D."/>
        </authorList>
    </citation>
    <scope>NUCLEOTIDE SEQUENCE [LARGE SCALE GENOMIC DNA]</scope>
    <source>
        <strain evidence="3">Vm-5</strain>
    </source>
</reference>
<keyword evidence="3" id="KW-1185">Reference proteome</keyword>
<name>A0A024QAS1_9BACI</name>
<accession>A0A024QAS1</accession>
<sequence length="30" mass="3382">MRKAGKITQGNGHMSKKETKAKANKMFMTK</sequence>
<evidence type="ECO:0000256" key="1">
    <source>
        <dbReference type="SAM" id="MobiDB-lite"/>
    </source>
</evidence>
<proteinExistence type="predicted"/>
<dbReference type="AlphaFoldDB" id="A0A024QAS1"/>